<sequence>MSNSTMANELFAQKYRVYAEDTDFMGIVYHARYLNFFERARSDALRQHGISLTRLASCDYHLAITEVNLDYRHPARLEDEILITTWMNQVRSCSIVFKQKMENQDNRLLCEATIKVVCIDSAMKPKRLPKQFV</sequence>
<gene>
    <name evidence="3" type="ORF">ACFORL_09320</name>
</gene>
<accession>A0ABV8CGZ2</accession>
<dbReference type="PROSITE" id="PS01328">
    <property type="entry name" value="4HBCOA_THIOESTERASE"/>
    <property type="match status" value="1"/>
</dbReference>
<reference evidence="4" key="1">
    <citation type="journal article" date="2019" name="Int. J. Syst. Evol. Microbiol.">
        <title>The Global Catalogue of Microorganisms (GCM) 10K type strain sequencing project: providing services to taxonomists for standard genome sequencing and annotation.</title>
        <authorList>
            <consortium name="The Broad Institute Genomics Platform"/>
            <consortium name="The Broad Institute Genome Sequencing Center for Infectious Disease"/>
            <person name="Wu L."/>
            <person name="Ma J."/>
        </authorList>
    </citation>
    <scope>NUCLEOTIDE SEQUENCE [LARGE SCALE GENOMIC DNA]</scope>
    <source>
        <strain evidence="4">CCUG 59858</strain>
    </source>
</reference>
<dbReference type="EC" id="3.1.2.-" evidence="3"/>
<evidence type="ECO:0000313" key="3">
    <source>
        <dbReference type="EMBL" id="MFC3909271.1"/>
    </source>
</evidence>
<dbReference type="RefSeq" id="WP_382343326.1">
    <property type="nucleotide sequence ID" value="NZ_JBHSAB010000023.1"/>
</dbReference>
<dbReference type="PIRSF" id="PIRSF003230">
    <property type="entry name" value="YbgC"/>
    <property type="match status" value="1"/>
</dbReference>
<dbReference type="InterPro" id="IPR050563">
    <property type="entry name" value="4-hydroxybenzoyl-CoA_TE"/>
</dbReference>
<dbReference type="InterPro" id="IPR008272">
    <property type="entry name" value="HB-CoA_thioesterase_AS"/>
</dbReference>
<dbReference type="CDD" id="cd00586">
    <property type="entry name" value="4HBT"/>
    <property type="match status" value="1"/>
</dbReference>
<evidence type="ECO:0000313" key="4">
    <source>
        <dbReference type="Proteomes" id="UP001595758"/>
    </source>
</evidence>
<proteinExistence type="inferred from homology"/>
<dbReference type="PANTHER" id="PTHR31793:SF37">
    <property type="entry name" value="ACYL-COA THIOESTER HYDROLASE YBGC"/>
    <property type="match status" value="1"/>
</dbReference>
<name>A0ABV8CGZ2_9GAMM</name>
<dbReference type="EMBL" id="JBHSAB010000023">
    <property type="protein sequence ID" value="MFC3909271.1"/>
    <property type="molecule type" value="Genomic_DNA"/>
</dbReference>
<dbReference type="PANTHER" id="PTHR31793">
    <property type="entry name" value="4-HYDROXYBENZOYL-COA THIOESTERASE FAMILY MEMBER"/>
    <property type="match status" value="1"/>
</dbReference>
<dbReference type="GO" id="GO:0016787">
    <property type="term" value="F:hydrolase activity"/>
    <property type="evidence" value="ECO:0007669"/>
    <property type="project" value="UniProtKB-KW"/>
</dbReference>
<dbReference type="NCBIfam" id="TIGR00051">
    <property type="entry name" value="YbgC/FadM family acyl-CoA thioesterase"/>
    <property type="match status" value="1"/>
</dbReference>
<dbReference type="InterPro" id="IPR029069">
    <property type="entry name" value="HotDog_dom_sf"/>
</dbReference>
<dbReference type="SUPFAM" id="SSF54637">
    <property type="entry name" value="Thioesterase/thiol ester dehydrase-isomerase"/>
    <property type="match status" value="1"/>
</dbReference>
<dbReference type="Pfam" id="PF13279">
    <property type="entry name" value="4HBT_2"/>
    <property type="match status" value="1"/>
</dbReference>
<dbReference type="InterPro" id="IPR006684">
    <property type="entry name" value="YbgC/YbaW"/>
</dbReference>
<comment type="similarity">
    <text evidence="1">Belongs to the 4-hydroxybenzoyl-CoA thioesterase family.</text>
</comment>
<organism evidence="3 4">
    <name type="scientific">Legionella dresdenensis</name>
    <dbReference type="NCBI Taxonomy" id="450200"/>
    <lineage>
        <taxon>Bacteria</taxon>
        <taxon>Pseudomonadati</taxon>
        <taxon>Pseudomonadota</taxon>
        <taxon>Gammaproteobacteria</taxon>
        <taxon>Legionellales</taxon>
        <taxon>Legionellaceae</taxon>
        <taxon>Legionella</taxon>
    </lineage>
</organism>
<keyword evidence="4" id="KW-1185">Reference proteome</keyword>
<protein>
    <submittedName>
        <fullName evidence="3">YbgC/FadM family acyl-CoA thioesterase</fullName>
        <ecNumber evidence="3">3.1.2.-</ecNumber>
    </submittedName>
</protein>
<keyword evidence="2 3" id="KW-0378">Hydrolase</keyword>
<evidence type="ECO:0000256" key="1">
    <source>
        <dbReference type="ARBA" id="ARBA00005953"/>
    </source>
</evidence>
<dbReference type="Gene3D" id="3.10.129.10">
    <property type="entry name" value="Hotdog Thioesterase"/>
    <property type="match status" value="1"/>
</dbReference>
<comment type="caution">
    <text evidence="3">The sequence shown here is derived from an EMBL/GenBank/DDBJ whole genome shotgun (WGS) entry which is preliminary data.</text>
</comment>
<evidence type="ECO:0000256" key="2">
    <source>
        <dbReference type="ARBA" id="ARBA00022801"/>
    </source>
</evidence>
<dbReference type="Proteomes" id="UP001595758">
    <property type="component" value="Unassembled WGS sequence"/>
</dbReference>